<dbReference type="InterPro" id="IPR013656">
    <property type="entry name" value="PAS_4"/>
</dbReference>
<dbReference type="Pfam" id="PF13185">
    <property type="entry name" value="GAF_2"/>
    <property type="match status" value="1"/>
</dbReference>
<dbReference type="SUPFAM" id="SSF55781">
    <property type="entry name" value="GAF domain-like"/>
    <property type="match status" value="1"/>
</dbReference>
<feature type="domain" description="PAS" evidence="5">
    <location>
        <begin position="79"/>
        <end position="149"/>
    </location>
</feature>
<dbReference type="SUPFAM" id="SSF55785">
    <property type="entry name" value="PYP-like sensor domain (PAS domain)"/>
    <property type="match status" value="3"/>
</dbReference>
<dbReference type="PROSITE" id="PS50109">
    <property type="entry name" value="HIS_KIN"/>
    <property type="match status" value="1"/>
</dbReference>
<evidence type="ECO:0000259" key="5">
    <source>
        <dbReference type="PROSITE" id="PS50112"/>
    </source>
</evidence>
<keyword evidence="3" id="KW-0175">Coiled coil</keyword>
<feature type="coiled-coil region" evidence="3">
    <location>
        <begin position="48"/>
        <end position="89"/>
    </location>
</feature>
<dbReference type="Proteomes" id="UP000191931">
    <property type="component" value="Unassembled WGS sequence"/>
</dbReference>
<gene>
    <name evidence="6" type="ORF">MTBBW1_1270025</name>
</gene>
<evidence type="ECO:0000259" key="4">
    <source>
        <dbReference type="PROSITE" id="PS50109"/>
    </source>
</evidence>
<dbReference type="SMART" id="SM00091">
    <property type="entry name" value="PAS"/>
    <property type="match status" value="3"/>
</dbReference>
<accession>A0A1W1H712</accession>
<dbReference type="SUPFAM" id="SSF55874">
    <property type="entry name" value="ATPase domain of HSP90 chaperone/DNA topoisomerase II/histidine kinase"/>
    <property type="match status" value="1"/>
</dbReference>
<dbReference type="PANTHER" id="PTHR44757">
    <property type="entry name" value="DIGUANYLATE CYCLASE DGCP"/>
    <property type="match status" value="1"/>
</dbReference>
<evidence type="ECO:0000313" key="7">
    <source>
        <dbReference type="Proteomes" id="UP000191931"/>
    </source>
</evidence>
<dbReference type="CDD" id="cd00130">
    <property type="entry name" value="PAS"/>
    <property type="match status" value="3"/>
</dbReference>
<sequence length="905" mass="103537">MNKLEKKMHEIEHNRLNLQKSELRLREKAEAILKKGFGAGESIPRENVDKLVTELQLHQVELEIQNEELRNAQKEIERSRDRFSTLFNNAPVGYIVMNQDPMIIDVNQTICEMLTKKRSDLIRKPFSEFIEKEDRPIFLSRFKAFFKNPEGKTMKLRLTSQNETFFYAELKGRIQQFDKKFDGNLSDHILISISDITEREEILKREAHIKSVLSAIRKVNQLIVNEKEPVSLIRLVCKTLTQSMGYYNAWIALLDEKGTVTMTASSEFKEDSFIQMQRHLDRIEHPPCMKQALEKESVIVIKNPSEDCPGCPLSHRYAARAGLTRRIESHGKIFGVLSVSVLDIYAFDKEAQDLFGEMARDLGFALHKIEADAILHYYSHILATLPQPMAFLSKDYRYIAVNDVYKEFYELEKEQITGKRPADFVGQDVFEREIKPHLDRCLAGETITYETEITFSGKGKCWMEMTYVPYRNEKEIITGLVSHGLEITAIKQSEKRLTAIIDNTPVGICITDENGIFEQVNPAYCRLYKYDESELIGKHFTIVVPEKSRKILGELHDSFIQGESELRGEWEVVDKNGSLIAIIADAARVIGIDGRPRKVTFVVDITEKKELERLKEDVDRIMRHDLKQPLSAIMGFPFVLSAKGNLDKEQLKILGIIKDAAKNMLKMIDSSLDMFKMETGKYNYQPQQIDALKIIGRIIEQNASLLSMKKISHRIMLNGEPFTKGKYLMVLSEKNLFSSMFSNLIVNAIEASPEENGILIEISEPDLITNEVIIHPRSSTDETTIHPESNTDEAIIHPESSTDETIIHPKSIADEKNIQYKKSNTPKSNKSSISIAIHNKGSVPEEMRKNFFGKYLTHGKKKGTGLGTYSAKLMAKVMGYEIEMETCDETDTTCIRVLIPMRENE</sequence>
<dbReference type="InterPro" id="IPR003661">
    <property type="entry name" value="HisK_dim/P_dom"/>
</dbReference>
<dbReference type="Gene3D" id="3.30.450.20">
    <property type="entry name" value="PAS domain"/>
    <property type="match status" value="3"/>
</dbReference>
<dbReference type="Gene3D" id="3.30.450.40">
    <property type="match status" value="1"/>
</dbReference>
<dbReference type="CDD" id="cd00082">
    <property type="entry name" value="HisKA"/>
    <property type="match status" value="1"/>
</dbReference>
<dbReference type="Pfam" id="PF00512">
    <property type="entry name" value="HisKA"/>
    <property type="match status" value="1"/>
</dbReference>
<name>A0A1W1H712_9BACT</name>
<dbReference type="Gene3D" id="1.10.287.130">
    <property type="match status" value="1"/>
</dbReference>
<dbReference type="Gene3D" id="3.30.565.10">
    <property type="entry name" value="Histidine kinase-like ATPase, C-terminal domain"/>
    <property type="match status" value="1"/>
</dbReference>
<comment type="catalytic activity">
    <reaction evidence="1">
        <text>ATP + protein L-histidine = ADP + protein N-phospho-L-histidine.</text>
        <dbReference type="EC" id="2.7.13.3"/>
    </reaction>
</comment>
<dbReference type="AlphaFoldDB" id="A0A1W1H712"/>
<dbReference type="Pfam" id="PF08448">
    <property type="entry name" value="PAS_4"/>
    <property type="match status" value="1"/>
</dbReference>
<reference evidence="6 7" key="1">
    <citation type="submission" date="2017-03" db="EMBL/GenBank/DDBJ databases">
        <authorList>
            <person name="Afonso C.L."/>
            <person name="Miller P.J."/>
            <person name="Scott M.A."/>
            <person name="Spackman E."/>
            <person name="Goraichik I."/>
            <person name="Dimitrov K.M."/>
            <person name="Suarez D.L."/>
            <person name="Swayne D.E."/>
        </authorList>
    </citation>
    <scope>NUCLEOTIDE SEQUENCE [LARGE SCALE GENOMIC DNA]</scope>
    <source>
        <strain evidence="6">PRJEB14757</strain>
    </source>
</reference>
<evidence type="ECO:0000256" key="2">
    <source>
        <dbReference type="ARBA" id="ARBA00012438"/>
    </source>
</evidence>
<dbReference type="GO" id="GO:0006355">
    <property type="term" value="P:regulation of DNA-templated transcription"/>
    <property type="evidence" value="ECO:0007669"/>
    <property type="project" value="InterPro"/>
</dbReference>
<dbReference type="SMART" id="SM00086">
    <property type="entry name" value="PAC"/>
    <property type="match status" value="3"/>
</dbReference>
<organism evidence="6 7">
    <name type="scientific">Desulfamplus magnetovallimortis</name>
    <dbReference type="NCBI Taxonomy" id="1246637"/>
    <lineage>
        <taxon>Bacteria</taxon>
        <taxon>Pseudomonadati</taxon>
        <taxon>Thermodesulfobacteriota</taxon>
        <taxon>Desulfobacteria</taxon>
        <taxon>Desulfobacterales</taxon>
        <taxon>Desulfobacteraceae</taxon>
        <taxon>Desulfamplus</taxon>
    </lineage>
</organism>
<dbReference type="SMART" id="SM00388">
    <property type="entry name" value="HisKA"/>
    <property type="match status" value="1"/>
</dbReference>
<keyword evidence="7" id="KW-1185">Reference proteome</keyword>
<evidence type="ECO:0000313" key="6">
    <source>
        <dbReference type="EMBL" id="SLM28175.1"/>
    </source>
</evidence>
<feature type="domain" description="Histidine kinase" evidence="4">
    <location>
        <begin position="621"/>
        <end position="903"/>
    </location>
</feature>
<dbReference type="PROSITE" id="PS50112">
    <property type="entry name" value="PAS"/>
    <property type="match status" value="2"/>
</dbReference>
<dbReference type="EC" id="2.7.13.3" evidence="2"/>
<dbReference type="EMBL" id="FWEV01000032">
    <property type="protein sequence ID" value="SLM28175.1"/>
    <property type="molecule type" value="Genomic_DNA"/>
</dbReference>
<dbReference type="InterPro" id="IPR001610">
    <property type="entry name" value="PAC"/>
</dbReference>
<proteinExistence type="predicted"/>
<dbReference type="OrthoDB" id="9787818at2"/>
<dbReference type="InterPro" id="IPR036890">
    <property type="entry name" value="HATPase_C_sf"/>
</dbReference>
<dbReference type="InterPro" id="IPR052155">
    <property type="entry name" value="Biofilm_reg_signaling"/>
</dbReference>
<protein>
    <recommendedName>
        <fullName evidence="2">histidine kinase</fullName>
        <ecNumber evidence="2">2.7.13.3</ecNumber>
    </recommendedName>
</protein>
<dbReference type="InterPro" id="IPR035965">
    <property type="entry name" value="PAS-like_dom_sf"/>
</dbReference>
<dbReference type="InterPro" id="IPR003594">
    <property type="entry name" value="HATPase_dom"/>
</dbReference>
<dbReference type="InterPro" id="IPR036097">
    <property type="entry name" value="HisK_dim/P_sf"/>
</dbReference>
<dbReference type="Pfam" id="PF00989">
    <property type="entry name" value="PAS"/>
    <property type="match status" value="2"/>
</dbReference>
<dbReference type="SUPFAM" id="SSF47384">
    <property type="entry name" value="Homodimeric domain of signal transducing histidine kinase"/>
    <property type="match status" value="1"/>
</dbReference>
<dbReference type="InterPro" id="IPR000014">
    <property type="entry name" value="PAS"/>
</dbReference>
<dbReference type="PANTHER" id="PTHR44757:SF2">
    <property type="entry name" value="BIOFILM ARCHITECTURE MAINTENANCE PROTEIN MBAA"/>
    <property type="match status" value="1"/>
</dbReference>
<dbReference type="InterPro" id="IPR029016">
    <property type="entry name" value="GAF-like_dom_sf"/>
</dbReference>
<dbReference type="InterPro" id="IPR013767">
    <property type="entry name" value="PAS_fold"/>
</dbReference>
<dbReference type="SMART" id="SM00387">
    <property type="entry name" value="HATPase_c"/>
    <property type="match status" value="1"/>
</dbReference>
<dbReference type="STRING" id="1246637.MTBBW1_1270025"/>
<dbReference type="NCBIfam" id="TIGR00229">
    <property type="entry name" value="sensory_box"/>
    <property type="match status" value="3"/>
</dbReference>
<evidence type="ECO:0000256" key="3">
    <source>
        <dbReference type="SAM" id="Coils"/>
    </source>
</evidence>
<dbReference type="InterPro" id="IPR005467">
    <property type="entry name" value="His_kinase_dom"/>
</dbReference>
<feature type="domain" description="PAS" evidence="5">
    <location>
        <begin position="493"/>
        <end position="562"/>
    </location>
</feature>
<dbReference type="InterPro" id="IPR003018">
    <property type="entry name" value="GAF"/>
</dbReference>
<evidence type="ECO:0000256" key="1">
    <source>
        <dbReference type="ARBA" id="ARBA00000085"/>
    </source>
</evidence>
<dbReference type="GO" id="GO:0000155">
    <property type="term" value="F:phosphorelay sensor kinase activity"/>
    <property type="evidence" value="ECO:0007669"/>
    <property type="project" value="InterPro"/>
</dbReference>